<dbReference type="InterPro" id="IPR001138">
    <property type="entry name" value="Zn2Cys6_DnaBD"/>
</dbReference>
<dbReference type="PROSITE" id="PS00463">
    <property type="entry name" value="ZN2_CY6_FUNGAL_1"/>
    <property type="match status" value="1"/>
</dbReference>
<dbReference type="InterPro" id="IPR007219">
    <property type="entry name" value="XnlR_reg_dom"/>
</dbReference>
<dbReference type="InterPro" id="IPR036864">
    <property type="entry name" value="Zn2-C6_fun-type_DNA-bd_sf"/>
</dbReference>
<dbReference type="InterPro" id="IPR052780">
    <property type="entry name" value="AAA_Catabolism_Regulators"/>
</dbReference>
<feature type="compositionally biased region" description="Basic and acidic residues" evidence="3">
    <location>
        <begin position="85"/>
        <end position="97"/>
    </location>
</feature>
<dbReference type="RefSeq" id="XP_031870792.1">
    <property type="nucleotide sequence ID" value="XM_032014192.1"/>
</dbReference>
<name>A0A370TRH5_9HELO</name>
<evidence type="ECO:0000313" key="6">
    <source>
        <dbReference type="Proteomes" id="UP000254866"/>
    </source>
</evidence>
<accession>A0A370TRH5</accession>
<dbReference type="Pfam" id="PF00172">
    <property type="entry name" value="Zn_clus"/>
    <property type="match status" value="1"/>
</dbReference>
<dbReference type="SMART" id="SM00066">
    <property type="entry name" value="GAL4"/>
    <property type="match status" value="1"/>
</dbReference>
<dbReference type="PROSITE" id="PS50048">
    <property type="entry name" value="ZN2_CY6_FUNGAL_2"/>
    <property type="match status" value="1"/>
</dbReference>
<evidence type="ECO:0000259" key="4">
    <source>
        <dbReference type="PROSITE" id="PS50048"/>
    </source>
</evidence>
<dbReference type="GeneID" id="43598418"/>
<dbReference type="CDD" id="cd00067">
    <property type="entry name" value="GAL4"/>
    <property type="match status" value="1"/>
</dbReference>
<dbReference type="GO" id="GO:0005634">
    <property type="term" value="C:nucleus"/>
    <property type="evidence" value="ECO:0007669"/>
    <property type="project" value="TreeGrafter"/>
</dbReference>
<evidence type="ECO:0000256" key="3">
    <source>
        <dbReference type="SAM" id="MobiDB-lite"/>
    </source>
</evidence>
<dbReference type="GO" id="GO:0003677">
    <property type="term" value="F:DNA binding"/>
    <property type="evidence" value="ECO:0007669"/>
    <property type="project" value="InterPro"/>
</dbReference>
<dbReference type="PANTHER" id="PTHR31644:SF1">
    <property type="entry name" value="ZN(II)2CYS6 TRANSCRIPTION FACTOR (EUROFUNG)"/>
    <property type="match status" value="1"/>
</dbReference>
<dbReference type="Proteomes" id="UP000254866">
    <property type="component" value="Unassembled WGS sequence"/>
</dbReference>
<dbReference type="AlphaFoldDB" id="A0A370TRH5"/>
<dbReference type="CDD" id="cd12148">
    <property type="entry name" value="fungal_TF_MHR"/>
    <property type="match status" value="1"/>
</dbReference>
<dbReference type="GO" id="GO:0008270">
    <property type="term" value="F:zinc ion binding"/>
    <property type="evidence" value="ECO:0007669"/>
    <property type="project" value="InterPro"/>
</dbReference>
<organism evidence="5 6">
    <name type="scientific">Venustampulla echinocandica</name>
    <dbReference type="NCBI Taxonomy" id="2656787"/>
    <lineage>
        <taxon>Eukaryota</taxon>
        <taxon>Fungi</taxon>
        <taxon>Dikarya</taxon>
        <taxon>Ascomycota</taxon>
        <taxon>Pezizomycotina</taxon>
        <taxon>Leotiomycetes</taxon>
        <taxon>Helotiales</taxon>
        <taxon>Pleuroascaceae</taxon>
        <taxon>Venustampulla</taxon>
    </lineage>
</organism>
<feature type="region of interest" description="Disordered" evidence="3">
    <location>
        <begin position="49"/>
        <end position="104"/>
    </location>
</feature>
<keyword evidence="2" id="KW-0539">Nucleus</keyword>
<proteinExistence type="predicted"/>
<protein>
    <recommendedName>
        <fullName evidence="4">Zn(2)-C6 fungal-type domain-containing protein</fullName>
    </recommendedName>
</protein>
<dbReference type="PANTHER" id="PTHR31644">
    <property type="entry name" value="TRANSCRIPTIONAL ACTIVATOR ARO80-RELATED"/>
    <property type="match status" value="1"/>
</dbReference>
<dbReference type="Pfam" id="PF04082">
    <property type="entry name" value="Fungal_trans"/>
    <property type="match status" value="1"/>
</dbReference>
<gene>
    <name evidence="5" type="ORF">BP5553_05569</name>
</gene>
<dbReference type="GO" id="GO:0000981">
    <property type="term" value="F:DNA-binding transcription factor activity, RNA polymerase II-specific"/>
    <property type="evidence" value="ECO:0007669"/>
    <property type="project" value="InterPro"/>
</dbReference>
<feature type="domain" description="Zn(2)-C6 fungal-type" evidence="4">
    <location>
        <begin position="12"/>
        <end position="48"/>
    </location>
</feature>
<dbReference type="SUPFAM" id="SSF57701">
    <property type="entry name" value="Zn2/Cys6 DNA-binding domain"/>
    <property type="match status" value="1"/>
</dbReference>
<dbReference type="STRING" id="2656787.A0A370TRH5"/>
<sequence>MTRSRNLRLYRACERCRQRKLKCDPTSPQGGGESPCFECLRAGQECKLAGSKRGGNFSRMRRTKESSNTPTAVANSPKDPASIDSWHRSRESARPDTEENDPEEPIYAELKNPCDALQILAKLAAADAPSTAPVNHRTPPHSLCSCTDQHDGHAASCTSPVDNTWVDPTQNSRYHSRLSETEVLVNDVLGVAMTLQLLRLYAENYHPFCPLASKGILEAKDVGQISISEPFLLTAILTIASKDEPTLRDIHQRCWQSMKRLMLDVLLAVPSTLNVGSVEGLLLLAEWVPYELPETCWNTKLDHRNLSAVEDNTAWSLVGQAVRHSYLLGLDTTSFRGTVSSDSQEIENRKRLAWIFVYISDRQISVRMGQSFWSRGPSLSSRFTADDFPSLQLSEDAEHSYASVLQATIELTQLLHNVHDILYSAKARTLQMMLSGDYNRYLDDFRKALSTWQDCWGNLKASPKLHSTLRIVIEYVRLYVNAFSFQSILSRASRNGIATSSPFRRDRVQSLFPQGIMASADGAYIYEAVNAARNILSIAVETDPVAHIRYMPFRFYVYTIYSAVFLYKADFFGAFSAVEHNDVMDLVRRFIRVLSDAATSDRHIGYRYSKLLKRLWFNEKTSPTTLSTARPEGTQINPGAFPASHEDQAQNASNTTLNDATYNFPSNMDLSILEADFGAIPDFNPFYPSFSTLETELFAAGTAPNM</sequence>
<comment type="caution">
    <text evidence="5">The sequence shown here is derived from an EMBL/GenBank/DDBJ whole genome shotgun (WGS) entry which is preliminary data.</text>
</comment>
<dbReference type="GO" id="GO:0006351">
    <property type="term" value="P:DNA-templated transcription"/>
    <property type="evidence" value="ECO:0007669"/>
    <property type="project" value="InterPro"/>
</dbReference>
<dbReference type="OrthoDB" id="5818554at2759"/>
<evidence type="ECO:0000256" key="1">
    <source>
        <dbReference type="ARBA" id="ARBA00022723"/>
    </source>
</evidence>
<keyword evidence="1" id="KW-0479">Metal-binding</keyword>
<dbReference type="EMBL" id="NPIC01000003">
    <property type="protein sequence ID" value="RDL38136.1"/>
    <property type="molecule type" value="Genomic_DNA"/>
</dbReference>
<dbReference type="SMART" id="SM00906">
    <property type="entry name" value="Fungal_trans"/>
    <property type="match status" value="1"/>
</dbReference>
<evidence type="ECO:0000313" key="5">
    <source>
        <dbReference type="EMBL" id="RDL38136.1"/>
    </source>
</evidence>
<evidence type="ECO:0000256" key="2">
    <source>
        <dbReference type="ARBA" id="ARBA00023242"/>
    </source>
</evidence>
<reference evidence="5 6" key="1">
    <citation type="journal article" date="2018" name="IMA Fungus">
        <title>IMA Genome-F 9: Draft genome sequence of Annulohypoxylon stygium, Aspergillus mulundensis, Berkeleyomyces basicola (syn. Thielaviopsis basicola), Ceratocystis smalleyi, two Cercospora beticola strains, Coleophoma cylindrospora, Fusarium fracticaudum, Phialophora cf. hyalina, and Morchella septimelata.</title>
        <authorList>
            <person name="Wingfield B.D."/>
            <person name="Bills G.F."/>
            <person name="Dong Y."/>
            <person name="Huang W."/>
            <person name="Nel W.J."/>
            <person name="Swalarsk-Parry B.S."/>
            <person name="Vaghefi N."/>
            <person name="Wilken P.M."/>
            <person name="An Z."/>
            <person name="de Beer Z.W."/>
            <person name="De Vos L."/>
            <person name="Chen L."/>
            <person name="Duong T.A."/>
            <person name="Gao Y."/>
            <person name="Hammerbacher A."/>
            <person name="Kikkert J.R."/>
            <person name="Li Y."/>
            <person name="Li H."/>
            <person name="Li K."/>
            <person name="Li Q."/>
            <person name="Liu X."/>
            <person name="Ma X."/>
            <person name="Naidoo K."/>
            <person name="Pethybridge S.J."/>
            <person name="Sun J."/>
            <person name="Steenkamp E.T."/>
            <person name="van der Nest M.A."/>
            <person name="van Wyk S."/>
            <person name="Wingfield M.J."/>
            <person name="Xiong C."/>
            <person name="Yue Q."/>
            <person name="Zhang X."/>
        </authorList>
    </citation>
    <scope>NUCLEOTIDE SEQUENCE [LARGE SCALE GENOMIC DNA]</scope>
    <source>
        <strain evidence="5 6">BP 5553</strain>
    </source>
</reference>
<keyword evidence="6" id="KW-1185">Reference proteome</keyword>
<dbReference type="Gene3D" id="4.10.240.10">
    <property type="entry name" value="Zn(2)-C6 fungal-type DNA-binding domain"/>
    <property type="match status" value="1"/>
</dbReference>